<evidence type="ECO:0000256" key="1">
    <source>
        <dbReference type="SAM" id="Phobius"/>
    </source>
</evidence>
<dbReference type="OrthoDB" id="73875at2759"/>
<feature type="domain" description="GH18" evidence="2">
    <location>
        <begin position="1"/>
        <end position="260"/>
    </location>
</feature>
<dbReference type="Gene3D" id="3.30.200.20">
    <property type="entry name" value="Phosphorylase Kinase, domain 1"/>
    <property type="match status" value="1"/>
</dbReference>
<keyword evidence="1" id="KW-0812">Transmembrane</keyword>
<dbReference type="GO" id="GO:0006032">
    <property type="term" value="P:chitin catabolic process"/>
    <property type="evidence" value="ECO:0000318"/>
    <property type="project" value="GO_Central"/>
</dbReference>
<name>A0A6P9ES58_JUGRE</name>
<evidence type="ECO:0000313" key="4">
    <source>
        <dbReference type="RefSeq" id="XP_035546708.1"/>
    </source>
</evidence>
<accession>A0A6P9ES58</accession>
<dbReference type="FunFam" id="3.10.50.10:FF:000015">
    <property type="entry name" value="Chitotriosidase-1"/>
    <property type="match status" value="1"/>
</dbReference>
<dbReference type="Gene3D" id="3.20.20.80">
    <property type="entry name" value="Glycosidases"/>
    <property type="match status" value="1"/>
</dbReference>
<gene>
    <name evidence="4" type="primary">LOC109012974</name>
</gene>
<feature type="transmembrane region" description="Helical" evidence="1">
    <location>
        <begin position="266"/>
        <end position="285"/>
    </location>
</feature>
<dbReference type="InterPro" id="IPR029070">
    <property type="entry name" value="Chitinase_insertion_sf"/>
</dbReference>
<dbReference type="PROSITE" id="PS51910">
    <property type="entry name" value="GH18_2"/>
    <property type="match status" value="1"/>
</dbReference>
<dbReference type="GeneID" id="109012974"/>
<dbReference type="InterPro" id="IPR001223">
    <property type="entry name" value="Glyco_hydro18_cat"/>
</dbReference>
<dbReference type="PANTHER" id="PTHR11177:SF362">
    <property type="entry name" value="CLASS V CHITINASE-LIKE"/>
    <property type="match status" value="1"/>
</dbReference>
<dbReference type="GO" id="GO:0008061">
    <property type="term" value="F:chitin binding"/>
    <property type="evidence" value="ECO:0007669"/>
    <property type="project" value="InterPro"/>
</dbReference>
<dbReference type="PANTHER" id="PTHR11177">
    <property type="entry name" value="CHITINASE"/>
    <property type="match status" value="1"/>
</dbReference>
<dbReference type="InterPro" id="IPR017853">
    <property type="entry name" value="GH"/>
</dbReference>
<dbReference type="GO" id="GO:0005975">
    <property type="term" value="P:carbohydrate metabolic process"/>
    <property type="evidence" value="ECO:0007669"/>
    <property type="project" value="InterPro"/>
</dbReference>
<sequence>MVTNESYRKSFIDSSIRIARLYGFQGLDLCWVSANTSSDMTNMGLLFQEWQDSVNSEAKNSSQQELILTAAVQYSPDVESASFLVDSIRSYLNWVHVMAYDYYMPEWSEITGAHAALYDPSSQFNTDYGIGAWIGRGLSASQLVLGLPFYGYAWTLKNPNYSAIGTPATGPAITDDGSMNYKDIKGYIQRYGATVMYNATYVVQYCIVGSTWIGFDDVEVVKIKVSFVKEMKLLGYFVWQVPYDDNWELSRAAQEEENNRPSERRLLVIILTTASIVLLGLEWLLHLKIQGPKSIIERLEETSTAMFLICKLVFSLRDIEAATDQLSIENKLGEGGYGPVYKKAASLLSIAMTLLPNTSKLKRNKGNFNGTVAHGVFANL</sequence>
<dbReference type="Gene3D" id="3.10.50.10">
    <property type="match status" value="1"/>
</dbReference>
<keyword evidence="1" id="KW-1133">Transmembrane helix</keyword>
<dbReference type="AlphaFoldDB" id="A0A6P9ES58"/>
<reference evidence="4" key="1">
    <citation type="submission" date="2025-08" db="UniProtKB">
        <authorList>
            <consortium name="RefSeq"/>
        </authorList>
    </citation>
    <scope>IDENTIFICATION</scope>
    <source>
        <tissue evidence="4">Leaves</tissue>
    </source>
</reference>
<dbReference type="InParanoid" id="A0A6P9ES58"/>
<dbReference type="SUPFAM" id="SSF51445">
    <property type="entry name" value="(Trans)glycosidases"/>
    <property type="match status" value="1"/>
</dbReference>
<dbReference type="SMART" id="SM00636">
    <property type="entry name" value="Glyco_18"/>
    <property type="match status" value="1"/>
</dbReference>
<proteinExistence type="predicted"/>
<organism evidence="3 4">
    <name type="scientific">Juglans regia</name>
    <name type="common">English walnut</name>
    <dbReference type="NCBI Taxonomy" id="51240"/>
    <lineage>
        <taxon>Eukaryota</taxon>
        <taxon>Viridiplantae</taxon>
        <taxon>Streptophyta</taxon>
        <taxon>Embryophyta</taxon>
        <taxon>Tracheophyta</taxon>
        <taxon>Spermatophyta</taxon>
        <taxon>Magnoliopsida</taxon>
        <taxon>eudicotyledons</taxon>
        <taxon>Gunneridae</taxon>
        <taxon>Pentapetalae</taxon>
        <taxon>rosids</taxon>
        <taxon>fabids</taxon>
        <taxon>Fagales</taxon>
        <taxon>Juglandaceae</taxon>
        <taxon>Juglans</taxon>
    </lineage>
</organism>
<dbReference type="InterPro" id="IPR011583">
    <property type="entry name" value="Chitinase_II/V-like_cat"/>
</dbReference>
<keyword evidence="1" id="KW-0472">Membrane</keyword>
<dbReference type="GO" id="GO:0004568">
    <property type="term" value="F:chitinase activity"/>
    <property type="evidence" value="ECO:0000318"/>
    <property type="project" value="GO_Central"/>
</dbReference>
<dbReference type="Pfam" id="PF00704">
    <property type="entry name" value="Glyco_hydro_18"/>
    <property type="match status" value="1"/>
</dbReference>
<dbReference type="GO" id="GO:0005576">
    <property type="term" value="C:extracellular region"/>
    <property type="evidence" value="ECO:0000318"/>
    <property type="project" value="GO_Central"/>
</dbReference>
<dbReference type="Proteomes" id="UP000235220">
    <property type="component" value="Chromosome 6"/>
</dbReference>
<dbReference type="SUPFAM" id="SSF54556">
    <property type="entry name" value="Chitinase insertion domain"/>
    <property type="match status" value="1"/>
</dbReference>
<keyword evidence="3" id="KW-1185">Reference proteome</keyword>
<dbReference type="KEGG" id="jre:109012974"/>
<evidence type="ECO:0000259" key="2">
    <source>
        <dbReference type="PROSITE" id="PS51910"/>
    </source>
</evidence>
<dbReference type="InterPro" id="IPR050314">
    <property type="entry name" value="Glycosyl_Hydrlase_18"/>
</dbReference>
<evidence type="ECO:0000313" key="3">
    <source>
        <dbReference type="Proteomes" id="UP000235220"/>
    </source>
</evidence>
<protein>
    <submittedName>
        <fullName evidence="4">Class V chitinase-like</fullName>
    </submittedName>
</protein>
<dbReference type="RefSeq" id="XP_035546708.1">
    <property type="nucleotide sequence ID" value="XM_035690815.1"/>
</dbReference>